<dbReference type="Pfam" id="PF01381">
    <property type="entry name" value="HTH_3"/>
    <property type="match status" value="1"/>
</dbReference>
<dbReference type="CDD" id="cd00093">
    <property type="entry name" value="HTH_XRE"/>
    <property type="match status" value="1"/>
</dbReference>
<dbReference type="GO" id="GO:0003677">
    <property type="term" value="F:DNA binding"/>
    <property type="evidence" value="ECO:0007669"/>
    <property type="project" value="UniProtKB-KW"/>
</dbReference>
<dbReference type="InterPro" id="IPR010982">
    <property type="entry name" value="Lambda_DNA-bd_dom_sf"/>
</dbReference>
<name>A0A1X3JFW6_ECOLX</name>
<dbReference type="SMART" id="SM00530">
    <property type="entry name" value="HTH_XRE"/>
    <property type="match status" value="1"/>
</dbReference>
<dbReference type="Gene3D" id="1.10.260.40">
    <property type="entry name" value="lambda repressor-like DNA-binding domains"/>
    <property type="match status" value="1"/>
</dbReference>
<accession>A0A1X3JFW6</accession>
<proteinExistence type="predicted"/>
<dbReference type="PROSITE" id="PS50943">
    <property type="entry name" value="HTH_CROC1"/>
    <property type="match status" value="1"/>
</dbReference>
<dbReference type="AlphaFoldDB" id="A0A1X3JFW6"/>
<dbReference type="InterPro" id="IPR050807">
    <property type="entry name" value="TransReg_Diox_bact_type"/>
</dbReference>
<dbReference type="GO" id="GO:0005829">
    <property type="term" value="C:cytosol"/>
    <property type="evidence" value="ECO:0007669"/>
    <property type="project" value="TreeGrafter"/>
</dbReference>
<dbReference type="Proteomes" id="UP000193045">
    <property type="component" value="Unassembled WGS sequence"/>
</dbReference>
<dbReference type="EMBL" id="ADJB01000062">
    <property type="protein sequence ID" value="OSL07356.1"/>
    <property type="molecule type" value="Genomic_DNA"/>
</dbReference>
<reference evidence="3 4" key="1">
    <citation type="submission" date="2010-04" db="EMBL/GenBank/DDBJ databases">
        <title>The Genome Sequence of Escherichia coli H386.</title>
        <authorList>
            <consortium name="The Broad Institute Genome Sequencing Platform"/>
            <consortium name="The Broad Institute Genome Sequencing Center for Infectious Disease"/>
            <person name="Feldgarden M."/>
            <person name="Gordon D.M."/>
            <person name="Johnson J.R."/>
            <person name="Johnston B.D."/>
            <person name="Young S."/>
            <person name="Zeng Q."/>
            <person name="Koehrsen M."/>
            <person name="Alvarado L."/>
            <person name="Berlin A.M."/>
            <person name="Borenstein D."/>
            <person name="Chapman S.B."/>
            <person name="Chen Z."/>
            <person name="Engels R."/>
            <person name="Freedman E."/>
            <person name="Gellesch M."/>
            <person name="Goldberg J."/>
            <person name="Griggs A."/>
            <person name="Gujja S."/>
            <person name="Heilman E.R."/>
            <person name="Heiman D.I."/>
            <person name="Hepburn T.A."/>
            <person name="Howarth C."/>
            <person name="Jen D."/>
            <person name="Larson L."/>
            <person name="Mehta T."/>
            <person name="Park D."/>
            <person name="Pearson M."/>
            <person name="Richards J."/>
            <person name="Roberts A."/>
            <person name="Saif S."/>
            <person name="Shea T.D."/>
            <person name="Shenoy N."/>
            <person name="Sisk P."/>
            <person name="Stolte C."/>
            <person name="Sykes S.N."/>
            <person name="Walk T."/>
            <person name="White J."/>
            <person name="Yandava C."/>
            <person name="Haas B."/>
            <person name="Henn M.R."/>
            <person name="Nusbaum C."/>
            <person name="Birren B."/>
        </authorList>
    </citation>
    <scope>NUCLEOTIDE SEQUENCE [LARGE SCALE GENOMIC DNA]</scope>
    <source>
        <strain evidence="3 4">H386</strain>
    </source>
</reference>
<evidence type="ECO:0000313" key="4">
    <source>
        <dbReference type="Proteomes" id="UP000193045"/>
    </source>
</evidence>
<comment type="caution">
    <text evidence="3">The sequence shown here is derived from an EMBL/GenBank/DDBJ whole genome shotgun (WGS) entry which is preliminary data.</text>
</comment>
<dbReference type="SUPFAM" id="SSF47413">
    <property type="entry name" value="lambda repressor-like DNA-binding domains"/>
    <property type="match status" value="1"/>
</dbReference>
<dbReference type="PANTHER" id="PTHR46797">
    <property type="entry name" value="HTH-TYPE TRANSCRIPTIONAL REGULATOR"/>
    <property type="match status" value="1"/>
</dbReference>
<gene>
    <name evidence="3" type="ORF">ECVG_04390</name>
</gene>
<feature type="domain" description="HTH cro/C1-type" evidence="2">
    <location>
        <begin position="8"/>
        <end position="62"/>
    </location>
</feature>
<dbReference type="RefSeq" id="WP_000884144.1">
    <property type="nucleotide sequence ID" value="NZ_ADJB01000062.1"/>
</dbReference>
<dbReference type="InterPro" id="IPR001387">
    <property type="entry name" value="Cro/C1-type_HTH"/>
</dbReference>
<sequence>MLDIGSTIKLCREARKLTLQELSDRTDLTKSYLSRIENNQRDPTITALERISLALHIPLNIIILLSESEETNDEFSDINNMLKKTIMDTLVNA</sequence>
<evidence type="ECO:0000256" key="1">
    <source>
        <dbReference type="ARBA" id="ARBA00023125"/>
    </source>
</evidence>
<dbReference type="PANTHER" id="PTHR46797:SF1">
    <property type="entry name" value="METHYLPHOSPHONATE SYNTHASE"/>
    <property type="match status" value="1"/>
</dbReference>
<evidence type="ECO:0000259" key="2">
    <source>
        <dbReference type="PROSITE" id="PS50943"/>
    </source>
</evidence>
<dbReference type="GO" id="GO:0003700">
    <property type="term" value="F:DNA-binding transcription factor activity"/>
    <property type="evidence" value="ECO:0007669"/>
    <property type="project" value="TreeGrafter"/>
</dbReference>
<keyword evidence="1" id="KW-0238">DNA-binding</keyword>
<organism evidence="3 4">
    <name type="scientific">Escherichia coli H386</name>
    <dbReference type="NCBI Taxonomy" id="656397"/>
    <lineage>
        <taxon>Bacteria</taxon>
        <taxon>Pseudomonadati</taxon>
        <taxon>Pseudomonadota</taxon>
        <taxon>Gammaproteobacteria</taxon>
        <taxon>Enterobacterales</taxon>
        <taxon>Enterobacteriaceae</taxon>
        <taxon>Escherichia</taxon>
    </lineage>
</organism>
<protein>
    <submittedName>
        <fullName evidence="3">Toxin-antitoxin system, antitoxin component, Xre family</fullName>
    </submittedName>
</protein>
<evidence type="ECO:0000313" key="3">
    <source>
        <dbReference type="EMBL" id="OSL07356.1"/>
    </source>
</evidence>